<name>A0A0D0D761_9AGAM</name>
<gene>
    <name evidence="2" type="ORF">PAXRUDRAFT_36437</name>
</gene>
<evidence type="ECO:0000256" key="1">
    <source>
        <dbReference type="SAM" id="MobiDB-lite"/>
    </source>
</evidence>
<dbReference type="EMBL" id="KN826266">
    <property type="protein sequence ID" value="KIK79496.1"/>
    <property type="molecule type" value="Genomic_DNA"/>
</dbReference>
<evidence type="ECO:0000313" key="3">
    <source>
        <dbReference type="Proteomes" id="UP000054538"/>
    </source>
</evidence>
<evidence type="ECO:0000313" key="2">
    <source>
        <dbReference type="EMBL" id="KIK79496.1"/>
    </source>
</evidence>
<dbReference type="Proteomes" id="UP000054538">
    <property type="component" value="Unassembled WGS sequence"/>
</dbReference>
<feature type="region of interest" description="Disordered" evidence="1">
    <location>
        <begin position="1"/>
        <end position="52"/>
    </location>
</feature>
<protein>
    <submittedName>
        <fullName evidence="2">Uncharacterized protein</fullName>
    </submittedName>
</protein>
<reference evidence="3" key="2">
    <citation type="submission" date="2015-01" db="EMBL/GenBank/DDBJ databases">
        <title>Evolutionary Origins and Diversification of the Mycorrhizal Mutualists.</title>
        <authorList>
            <consortium name="DOE Joint Genome Institute"/>
            <consortium name="Mycorrhizal Genomics Consortium"/>
            <person name="Kohler A."/>
            <person name="Kuo A."/>
            <person name="Nagy L.G."/>
            <person name="Floudas D."/>
            <person name="Copeland A."/>
            <person name="Barry K.W."/>
            <person name="Cichocki N."/>
            <person name="Veneault-Fourrey C."/>
            <person name="LaButti K."/>
            <person name="Lindquist E.A."/>
            <person name="Lipzen A."/>
            <person name="Lundell T."/>
            <person name="Morin E."/>
            <person name="Murat C."/>
            <person name="Riley R."/>
            <person name="Ohm R."/>
            <person name="Sun H."/>
            <person name="Tunlid A."/>
            <person name="Henrissat B."/>
            <person name="Grigoriev I.V."/>
            <person name="Hibbett D.S."/>
            <person name="Martin F."/>
        </authorList>
    </citation>
    <scope>NUCLEOTIDE SEQUENCE [LARGE SCALE GENOMIC DNA]</scope>
    <source>
        <strain evidence="3">Ve08.2h10</strain>
    </source>
</reference>
<reference evidence="2 3" key="1">
    <citation type="submission" date="2014-04" db="EMBL/GenBank/DDBJ databases">
        <authorList>
            <consortium name="DOE Joint Genome Institute"/>
            <person name="Kuo A."/>
            <person name="Kohler A."/>
            <person name="Jargeat P."/>
            <person name="Nagy L.G."/>
            <person name="Floudas D."/>
            <person name="Copeland A."/>
            <person name="Barry K.W."/>
            <person name="Cichocki N."/>
            <person name="Veneault-Fourrey C."/>
            <person name="LaButti K."/>
            <person name="Lindquist E.A."/>
            <person name="Lipzen A."/>
            <person name="Lundell T."/>
            <person name="Morin E."/>
            <person name="Murat C."/>
            <person name="Sun H."/>
            <person name="Tunlid A."/>
            <person name="Henrissat B."/>
            <person name="Grigoriev I.V."/>
            <person name="Hibbett D.S."/>
            <person name="Martin F."/>
            <person name="Nordberg H.P."/>
            <person name="Cantor M.N."/>
            <person name="Hua S.X."/>
        </authorList>
    </citation>
    <scope>NUCLEOTIDE SEQUENCE [LARGE SCALE GENOMIC DNA]</scope>
    <source>
        <strain evidence="2 3">Ve08.2h10</strain>
    </source>
</reference>
<feature type="compositionally biased region" description="Polar residues" evidence="1">
    <location>
        <begin position="1"/>
        <end position="14"/>
    </location>
</feature>
<proteinExistence type="predicted"/>
<dbReference type="OrthoDB" id="10385472at2759"/>
<keyword evidence="3" id="KW-1185">Reference proteome</keyword>
<dbReference type="HOGENOM" id="CLU_149496_0_0_1"/>
<organism evidence="2 3">
    <name type="scientific">Paxillus rubicundulus Ve08.2h10</name>
    <dbReference type="NCBI Taxonomy" id="930991"/>
    <lineage>
        <taxon>Eukaryota</taxon>
        <taxon>Fungi</taxon>
        <taxon>Dikarya</taxon>
        <taxon>Basidiomycota</taxon>
        <taxon>Agaricomycotina</taxon>
        <taxon>Agaricomycetes</taxon>
        <taxon>Agaricomycetidae</taxon>
        <taxon>Boletales</taxon>
        <taxon>Paxilineae</taxon>
        <taxon>Paxillaceae</taxon>
        <taxon>Paxillus</taxon>
    </lineage>
</organism>
<dbReference type="InParanoid" id="A0A0D0D761"/>
<sequence>MPSDLSNSPSSKLPTTVGGLEPSCSPAIDTSMTTPKFHSPSPKATWVKQEGSISEQPKSKYLEATCPSQAGSLSVDGNLQLWYQGMKYVMQTMLEAQIIIEEIRRDH</sequence>
<accession>A0A0D0D761</accession>
<dbReference type="AlphaFoldDB" id="A0A0D0D761"/>